<accession>A0ABU2RHU2</accession>
<keyword evidence="4 5" id="KW-0472">Membrane</keyword>
<feature type="chain" id="PRO_5045882338" evidence="6">
    <location>
        <begin position="21"/>
        <end position="129"/>
    </location>
</feature>
<keyword evidence="8" id="KW-1185">Reference proteome</keyword>
<sequence length="129" mass="13413">MFITYAVVAALMSMVLLASAGAKFTRPKRLVDQMSTLSLPYGMLPFLGIAQAAGAGGLVVGLWWGPLGIAAAVCLALYFIGAVATHLRVGDYEGAPPAPGPAPGGRGHARRRYFVRSAWSSSRILPAAV</sequence>
<dbReference type="Proteomes" id="UP001183777">
    <property type="component" value="Unassembled WGS sequence"/>
</dbReference>
<evidence type="ECO:0000256" key="2">
    <source>
        <dbReference type="ARBA" id="ARBA00022692"/>
    </source>
</evidence>
<gene>
    <name evidence="7" type="ORF">RM649_12310</name>
</gene>
<dbReference type="Pfam" id="PF13564">
    <property type="entry name" value="DoxX_2"/>
    <property type="match status" value="1"/>
</dbReference>
<evidence type="ECO:0000256" key="1">
    <source>
        <dbReference type="ARBA" id="ARBA00004141"/>
    </source>
</evidence>
<evidence type="ECO:0000256" key="5">
    <source>
        <dbReference type="SAM" id="Phobius"/>
    </source>
</evidence>
<dbReference type="RefSeq" id="WP_311656264.1">
    <property type="nucleotide sequence ID" value="NZ_JAVREX010000004.1"/>
</dbReference>
<evidence type="ECO:0000256" key="6">
    <source>
        <dbReference type="SAM" id="SignalP"/>
    </source>
</evidence>
<evidence type="ECO:0000313" key="7">
    <source>
        <dbReference type="EMBL" id="MDT0428425.1"/>
    </source>
</evidence>
<keyword evidence="3 5" id="KW-1133">Transmembrane helix</keyword>
<feature type="signal peptide" evidence="6">
    <location>
        <begin position="1"/>
        <end position="20"/>
    </location>
</feature>
<keyword evidence="6" id="KW-0732">Signal</keyword>
<evidence type="ECO:0000313" key="8">
    <source>
        <dbReference type="Proteomes" id="UP001183777"/>
    </source>
</evidence>
<comment type="caution">
    <text evidence="7">The sequence shown here is derived from an EMBL/GenBank/DDBJ whole genome shotgun (WGS) entry which is preliminary data.</text>
</comment>
<protein>
    <submittedName>
        <fullName evidence="7">DoxX family protein</fullName>
    </submittedName>
</protein>
<reference evidence="8" key="1">
    <citation type="submission" date="2023-07" db="EMBL/GenBank/DDBJ databases">
        <title>30 novel species of actinomycetes from the DSMZ collection.</title>
        <authorList>
            <person name="Nouioui I."/>
        </authorList>
    </citation>
    <scope>NUCLEOTIDE SEQUENCE [LARGE SCALE GENOMIC DNA]</scope>
    <source>
        <strain evidence="8">DSM 41770</strain>
    </source>
</reference>
<dbReference type="InterPro" id="IPR032808">
    <property type="entry name" value="DoxX"/>
</dbReference>
<organism evidence="7 8">
    <name type="scientific">Streptomyces salyersiae</name>
    <dbReference type="NCBI Taxonomy" id="3075530"/>
    <lineage>
        <taxon>Bacteria</taxon>
        <taxon>Bacillati</taxon>
        <taxon>Actinomycetota</taxon>
        <taxon>Actinomycetes</taxon>
        <taxon>Kitasatosporales</taxon>
        <taxon>Streptomycetaceae</taxon>
        <taxon>Streptomyces</taxon>
    </lineage>
</organism>
<proteinExistence type="predicted"/>
<name>A0ABU2RHU2_9ACTN</name>
<keyword evidence="2 5" id="KW-0812">Transmembrane</keyword>
<evidence type="ECO:0000256" key="4">
    <source>
        <dbReference type="ARBA" id="ARBA00023136"/>
    </source>
</evidence>
<dbReference type="EMBL" id="JAVREX010000004">
    <property type="protein sequence ID" value="MDT0428425.1"/>
    <property type="molecule type" value="Genomic_DNA"/>
</dbReference>
<feature type="transmembrane region" description="Helical" evidence="5">
    <location>
        <begin position="46"/>
        <end position="79"/>
    </location>
</feature>
<evidence type="ECO:0000256" key="3">
    <source>
        <dbReference type="ARBA" id="ARBA00022989"/>
    </source>
</evidence>
<comment type="subcellular location">
    <subcellularLocation>
        <location evidence="1">Membrane</location>
        <topology evidence="1">Multi-pass membrane protein</topology>
    </subcellularLocation>
</comment>